<evidence type="ECO:0008006" key="3">
    <source>
        <dbReference type="Google" id="ProtNLM"/>
    </source>
</evidence>
<proteinExistence type="predicted"/>
<reference evidence="2" key="1">
    <citation type="submission" date="2016-10" db="EMBL/GenBank/DDBJ databases">
        <authorList>
            <person name="Varghese N."/>
            <person name="Submissions S."/>
        </authorList>
    </citation>
    <scope>NUCLEOTIDE SEQUENCE [LARGE SCALE GENOMIC DNA]</scope>
    <source>
        <strain evidence="2">DSM 28453</strain>
    </source>
</reference>
<evidence type="ECO:0000313" key="1">
    <source>
        <dbReference type="EMBL" id="SFL39511.1"/>
    </source>
</evidence>
<dbReference type="EMBL" id="FOSZ01000012">
    <property type="protein sequence ID" value="SFL39511.1"/>
    <property type="molecule type" value="Genomic_DNA"/>
</dbReference>
<keyword evidence="2" id="KW-1185">Reference proteome</keyword>
<dbReference type="RefSeq" id="WP_093325994.1">
    <property type="nucleotide sequence ID" value="NZ_FOSZ01000012.1"/>
</dbReference>
<protein>
    <recommendedName>
        <fullName evidence="3">Sulfotransferase family protein</fullName>
    </recommendedName>
</protein>
<accession>A0A1I4HDD4</accession>
<sequence>MKLVQHIGAHFTDENKLVKSLVKNAGQLAEHGVIVPEPRTYRRQIRDIMDNVDVYPIVPEHRASLLRGMIGDRLPDRVVLSNSNFFGVPRGAVRDNRMYPNAVERLRDFAKIFDQEDIEVFISIRDPATFLPALVKGSTEPLEVVTGGSAPTALRWSELIMRVRQALPDVPVTVWCNEDTPLIWEEVLREFAGFDPGMPINGGSDLLRTIMSTEGFKRYNSYLAQHPDMTEMQKRRVIAVFLDKFAIEDEVEEELDLPGWNEDFMNAMSDIYDEDVFMIERIPGVTLITP</sequence>
<name>A0A1I4HDD4_9RHOB</name>
<dbReference type="OrthoDB" id="7816979at2"/>
<evidence type="ECO:0000313" key="2">
    <source>
        <dbReference type="Proteomes" id="UP000198851"/>
    </source>
</evidence>
<gene>
    <name evidence="1" type="ORF">SAMN04488036_11221</name>
</gene>
<dbReference type="AlphaFoldDB" id="A0A1I4HDD4"/>
<dbReference type="Proteomes" id="UP000198851">
    <property type="component" value="Unassembled WGS sequence"/>
</dbReference>
<dbReference type="STRING" id="1280847.SAMN04488036_11221"/>
<organism evidence="1 2">
    <name type="scientific">Shimia haliotis</name>
    <dbReference type="NCBI Taxonomy" id="1280847"/>
    <lineage>
        <taxon>Bacteria</taxon>
        <taxon>Pseudomonadati</taxon>
        <taxon>Pseudomonadota</taxon>
        <taxon>Alphaproteobacteria</taxon>
        <taxon>Rhodobacterales</taxon>
        <taxon>Roseobacteraceae</taxon>
    </lineage>
</organism>